<dbReference type="InterPro" id="IPR036291">
    <property type="entry name" value="NAD(P)-bd_dom_sf"/>
</dbReference>
<evidence type="ECO:0000256" key="3">
    <source>
        <dbReference type="ARBA" id="ARBA00023002"/>
    </source>
</evidence>
<dbReference type="InterPro" id="IPR002347">
    <property type="entry name" value="SDR_fam"/>
</dbReference>
<gene>
    <name evidence="4" type="ORF">QBC35DRAFT_487123</name>
</gene>
<dbReference type="PRINTS" id="PR00081">
    <property type="entry name" value="GDHRDH"/>
</dbReference>
<reference evidence="4" key="2">
    <citation type="submission" date="2023-05" db="EMBL/GenBank/DDBJ databases">
        <authorList>
            <consortium name="Lawrence Berkeley National Laboratory"/>
            <person name="Steindorff A."/>
            <person name="Hensen N."/>
            <person name="Bonometti L."/>
            <person name="Westerberg I."/>
            <person name="Brannstrom I.O."/>
            <person name="Guillou S."/>
            <person name="Cros-Aarteil S."/>
            <person name="Calhoun S."/>
            <person name="Haridas S."/>
            <person name="Kuo A."/>
            <person name="Mondo S."/>
            <person name="Pangilinan J."/>
            <person name="Riley R."/>
            <person name="Labutti K."/>
            <person name="Andreopoulos B."/>
            <person name="Lipzen A."/>
            <person name="Chen C."/>
            <person name="Yanf M."/>
            <person name="Daum C."/>
            <person name="Ng V."/>
            <person name="Clum A."/>
            <person name="Ohm R."/>
            <person name="Martin F."/>
            <person name="Silar P."/>
            <person name="Natvig D."/>
            <person name="Lalanne C."/>
            <person name="Gautier V."/>
            <person name="Ament-Velasquez S.L."/>
            <person name="Kruys A."/>
            <person name="Hutchinson M.I."/>
            <person name="Powell A.J."/>
            <person name="Barry K."/>
            <person name="Miller A.N."/>
            <person name="Grigoriev I.V."/>
            <person name="Debuchy R."/>
            <person name="Gladieux P."/>
            <person name="Thoren M.H."/>
            <person name="Johannesson H."/>
        </authorList>
    </citation>
    <scope>NUCLEOTIDE SEQUENCE</scope>
    <source>
        <strain evidence="4">PSN309</strain>
    </source>
</reference>
<dbReference type="InterPro" id="IPR020904">
    <property type="entry name" value="Sc_DH/Rdtase_CS"/>
</dbReference>
<dbReference type="PROSITE" id="PS00061">
    <property type="entry name" value="ADH_SHORT"/>
    <property type="match status" value="1"/>
</dbReference>
<keyword evidence="2" id="KW-0521">NADP</keyword>
<reference evidence="4" key="1">
    <citation type="journal article" date="2023" name="Mol. Phylogenet. Evol.">
        <title>Genome-scale phylogeny and comparative genomics of the fungal order Sordariales.</title>
        <authorList>
            <person name="Hensen N."/>
            <person name="Bonometti L."/>
            <person name="Westerberg I."/>
            <person name="Brannstrom I.O."/>
            <person name="Guillou S."/>
            <person name="Cros-Aarteil S."/>
            <person name="Calhoun S."/>
            <person name="Haridas S."/>
            <person name="Kuo A."/>
            <person name="Mondo S."/>
            <person name="Pangilinan J."/>
            <person name="Riley R."/>
            <person name="LaButti K."/>
            <person name="Andreopoulos B."/>
            <person name="Lipzen A."/>
            <person name="Chen C."/>
            <person name="Yan M."/>
            <person name="Daum C."/>
            <person name="Ng V."/>
            <person name="Clum A."/>
            <person name="Steindorff A."/>
            <person name="Ohm R.A."/>
            <person name="Martin F."/>
            <person name="Silar P."/>
            <person name="Natvig D.O."/>
            <person name="Lalanne C."/>
            <person name="Gautier V."/>
            <person name="Ament-Velasquez S.L."/>
            <person name="Kruys A."/>
            <person name="Hutchinson M.I."/>
            <person name="Powell A.J."/>
            <person name="Barry K."/>
            <person name="Miller A.N."/>
            <person name="Grigoriev I.V."/>
            <person name="Debuchy R."/>
            <person name="Gladieux P."/>
            <person name="Hiltunen Thoren M."/>
            <person name="Johannesson H."/>
        </authorList>
    </citation>
    <scope>NUCLEOTIDE SEQUENCE</scope>
    <source>
        <strain evidence="4">PSN309</strain>
    </source>
</reference>
<organism evidence="4 5">
    <name type="scientific">Podospora australis</name>
    <dbReference type="NCBI Taxonomy" id="1536484"/>
    <lineage>
        <taxon>Eukaryota</taxon>
        <taxon>Fungi</taxon>
        <taxon>Dikarya</taxon>
        <taxon>Ascomycota</taxon>
        <taxon>Pezizomycotina</taxon>
        <taxon>Sordariomycetes</taxon>
        <taxon>Sordariomycetidae</taxon>
        <taxon>Sordariales</taxon>
        <taxon>Podosporaceae</taxon>
        <taxon>Podospora</taxon>
    </lineage>
</organism>
<sequence>MAEAQLHDFPSLFSVKGKVAVVTGGSRGLGLSAASALLQAGASKVFISSRKSKACDEACAILNSLPNLSPGAAAISVPADSSTLEGIKFLVSEVKKHTDHVDILLANAGATWGEAFDRHPDAAFAKVMDLNVRGVFNLIREFTSMLEKQAKSGEDPSRVIITASVAGLGIGTLGKQGTYGYSASKAAVIHLGRNLAVELGPRGITVNSICPGFFPSKMSNGLLEMGGGVQAIANANPMRRLGKSEDIAGVIVYLASRAGAHVNGAAIAIDGGAMWARGQLDVKEAKL</sequence>
<dbReference type="FunFam" id="3.40.50.720:FF:000084">
    <property type="entry name" value="Short-chain dehydrogenase reductase"/>
    <property type="match status" value="1"/>
</dbReference>
<accession>A0AAN6X0J7</accession>
<dbReference type="Pfam" id="PF13561">
    <property type="entry name" value="adh_short_C2"/>
    <property type="match status" value="1"/>
</dbReference>
<comment type="caution">
    <text evidence="4">The sequence shown here is derived from an EMBL/GenBank/DDBJ whole genome shotgun (WGS) entry which is preliminary data.</text>
</comment>
<keyword evidence="3" id="KW-0560">Oxidoreductase</keyword>
<dbReference type="InterPro" id="IPR052178">
    <property type="entry name" value="Sec_Metab_Biosynth_SDR"/>
</dbReference>
<protein>
    <submittedName>
        <fullName evidence="4">Oxidoreductase</fullName>
    </submittedName>
</protein>
<comment type="similarity">
    <text evidence="1">Belongs to the short-chain dehydrogenases/reductases (SDR) family.</text>
</comment>
<evidence type="ECO:0000313" key="5">
    <source>
        <dbReference type="Proteomes" id="UP001302126"/>
    </source>
</evidence>
<dbReference type="SUPFAM" id="SSF51735">
    <property type="entry name" value="NAD(P)-binding Rossmann-fold domains"/>
    <property type="match status" value="1"/>
</dbReference>
<dbReference type="PANTHER" id="PTHR43618">
    <property type="entry name" value="7-ALPHA-HYDROXYSTEROID DEHYDROGENASE"/>
    <property type="match status" value="1"/>
</dbReference>
<name>A0AAN6X0J7_9PEZI</name>
<dbReference type="GO" id="GO:0016491">
    <property type="term" value="F:oxidoreductase activity"/>
    <property type="evidence" value="ECO:0007669"/>
    <property type="project" value="UniProtKB-KW"/>
</dbReference>
<dbReference type="Proteomes" id="UP001302126">
    <property type="component" value="Unassembled WGS sequence"/>
</dbReference>
<dbReference type="PRINTS" id="PR00080">
    <property type="entry name" value="SDRFAMILY"/>
</dbReference>
<dbReference type="AlphaFoldDB" id="A0AAN6X0J7"/>
<evidence type="ECO:0000256" key="2">
    <source>
        <dbReference type="ARBA" id="ARBA00022857"/>
    </source>
</evidence>
<proteinExistence type="inferred from homology"/>
<dbReference type="EMBL" id="MU864359">
    <property type="protein sequence ID" value="KAK4191411.1"/>
    <property type="molecule type" value="Genomic_DNA"/>
</dbReference>
<evidence type="ECO:0000256" key="1">
    <source>
        <dbReference type="ARBA" id="ARBA00006484"/>
    </source>
</evidence>
<dbReference type="PANTHER" id="PTHR43618:SF12">
    <property type="entry name" value="OXIDOREDUCTASE, SHORT-CHAIN DEHYDROGENASE_REDUCTASE FAMILY (AFU_ORTHOLOGUE AFUA_1G14540)"/>
    <property type="match status" value="1"/>
</dbReference>
<evidence type="ECO:0000313" key="4">
    <source>
        <dbReference type="EMBL" id="KAK4191411.1"/>
    </source>
</evidence>
<dbReference type="Gene3D" id="3.40.50.720">
    <property type="entry name" value="NAD(P)-binding Rossmann-like Domain"/>
    <property type="match status" value="1"/>
</dbReference>
<keyword evidence="5" id="KW-1185">Reference proteome</keyword>